<dbReference type="PANTHER" id="PTHR11022:SF77">
    <property type="entry name" value="PEPTIDOGLYCAN-RECOGNITION PROTEIN LB"/>
    <property type="match status" value="1"/>
</dbReference>
<keyword evidence="3" id="KW-0391">Immunity</keyword>
<gene>
    <name evidence="7" type="primary">LOC108568508</name>
</gene>
<evidence type="ECO:0000259" key="5">
    <source>
        <dbReference type="SMART" id="SM00701"/>
    </source>
</evidence>
<dbReference type="Pfam" id="PF01510">
    <property type="entry name" value="Amidase_2"/>
    <property type="match status" value="1"/>
</dbReference>
<dbReference type="CDD" id="cd06583">
    <property type="entry name" value="PGRP"/>
    <property type="match status" value="1"/>
</dbReference>
<evidence type="ECO:0000313" key="7">
    <source>
        <dbReference type="RefSeq" id="XP_017785141.1"/>
    </source>
</evidence>
<organism evidence="6 7">
    <name type="scientific">Nicrophorus vespilloides</name>
    <name type="common">Boreal carrion beetle</name>
    <dbReference type="NCBI Taxonomy" id="110193"/>
    <lineage>
        <taxon>Eukaryota</taxon>
        <taxon>Metazoa</taxon>
        <taxon>Ecdysozoa</taxon>
        <taxon>Arthropoda</taxon>
        <taxon>Hexapoda</taxon>
        <taxon>Insecta</taxon>
        <taxon>Pterygota</taxon>
        <taxon>Neoptera</taxon>
        <taxon>Endopterygota</taxon>
        <taxon>Coleoptera</taxon>
        <taxon>Polyphaga</taxon>
        <taxon>Staphyliniformia</taxon>
        <taxon>Silphidae</taxon>
        <taxon>Nicrophorinae</taxon>
        <taxon>Nicrophorus</taxon>
    </lineage>
</organism>
<feature type="domain" description="N-acetylmuramoyl-L-alanine amidase" evidence="4">
    <location>
        <begin position="85"/>
        <end position="224"/>
    </location>
</feature>
<proteinExistence type="inferred from homology"/>
<dbReference type="SMART" id="SM00644">
    <property type="entry name" value="Ami_2"/>
    <property type="match status" value="1"/>
</dbReference>
<protein>
    <submittedName>
        <fullName evidence="7">Peptidoglycan-recognition protein LB-like isoform X1</fullName>
    </submittedName>
</protein>
<dbReference type="Proteomes" id="UP000695000">
    <property type="component" value="Unplaced"/>
</dbReference>
<evidence type="ECO:0000256" key="2">
    <source>
        <dbReference type="ARBA" id="ARBA00022588"/>
    </source>
</evidence>
<dbReference type="InterPro" id="IPR036505">
    <property type="entry name" value="Amidase/PGRP_sf"/>
</dbReference>
<dbReference type="Gene3D" id="3.40.80.10">
    <property type="entry name" value="Peptidoglycan recognition protein-like"/>
    <property type="match status" value="1"/>
</dbReference>
<keyword evidence="2" id="KW-0399">Innate immunity</keyword>
<dbReference type="InterPro" id="IPR002502">
    <property type="entry name" value="Amidase_domain"/>
</dbReference>
<keyword evidence="6" id="KW-1185">Reference proteome</keyword>
<dbReference type="SMART" id="SM00701">
    <property type="entry name" value="PGRP"/>
    <property type="match status" value="1"/>
</dbReference>
<feature type="domain" description="Peptidoglycan recognition protein family" evidence="5">
    <location>
        <begin position="74"/>
        <end position="217"/>
    </location>
</feature>
<sequence>MNNKKKCAAVAAADDHVNDDEFVLKSRRWMSGDISRCCLSMNDIYHHIHPPRTQPTLPLVPSLSGMLKVQCCDFDLVSREDWHADPPTDVEKMSNPVPFVIIHHSFMPPACYSAEDCEKSMKKMQEMHQITNGWNDVGYSFAVGGDGRAYEGRGWFNVGAHAPTYNNKSIGICIIGDWRTELPPPQQLSTVLKLINFGVRKGYIAKDYTLHGHRQVRNGTECPGNALLEEISTWEHFSPEAEMYFPPPPK</sequence>
<dbReference type="PANTHER" id="PTHR11022">
    <property type="entry name" value="PEPTIDOGLYCAN RECOGNITION PROTEIN"/>
    <property type="match status" value="1"/>
</dbReference>
<evidence type="ECO:0000256" key="1">
    <source>
        <dbReference type="ARBA" id="ARBA00007553"/>
    </source>
</evidence>
<evidence type="ECO:0000256" key="3">
    <source>
        <dbReference type="ARBA" id="ARBA00022859"/>
    </source>
</evidence>
<reference evidence="7" key="1">
    <citation type="submission" date="2025-08" db="UniProtKB">
        <authorList>
            <consortium name="RefSeq"/>
        </authorList>
    </citation>
    <scope>IDENTIFICATION</scope>
    <source>
        <tissue evidence="7">Whole Larva</tissue>
    </source>
</reference>
<dbReference type="InterPro" id="IPR015510">
    <property type="entry name" value="PGRP"/>
</dbReference>
<name>A0ABM1NE91_NICVS</name>
<comment type="similarity">
    <text evidence="1">Belongs to the N-acetylmuramoyl-L-alanine amidase 2 family.</text>
</comment>
<evidence type="ECO:0000313" key="6">
    <source>
        <dbReference type="Proteomes" id="UP000695000"/>
    </source>
</evidence>
<dbReference type="SUPFAM" id="SSF55846">
    <property type="entry name" value="N-acetylmuramoyl-L-alanine amidase-like"/>
    <property type="match status" value="1"/>
</dbReference>
<evidence type="ECO:0000259" key="4">
    <source>
        <dbReference type="SMART" id="SM00644"/>
    </source>
</evidence>
<dbReference type="GeneID" id="108568508"/>
<dbReference type="InterPro" id="IPR006619">
    <property type="entry name" value="PGRP_domain_met/bac"/>
</dbReference>
<dbReference type="RefSeq" id="XP_017785141.1">
    <property type="nucleotide sequence ID" value="XM_017929652.1"/>
</dbReference>
<accession>A0ABM1NE91</accession>